<reference evidence="1 2" key="1">
    <citation type="journal article" date="2014" name="Genome Biol.">
        <title>Transcriptome and methylome profiling reveals relics of genome dominance in the mesopolyploid Brassica oleracea.</title>
        <authorList>
            <person name="Parkin I.A."/>
            <person name="Koh C."/>
            <person name="Tang H."/>
            <person name="Robinson S.J."/>
            <person name="Kagale S."/>
            <person name="Clarke W.E."/>
            <person name="Town C.D."/>
            <person name="Nixon J."/>
            <person name="Krishnakumar V."/>
            <person name="Bidwell S.L."/>
            <person name="Denoeud F."/>
            <person name="Belcram H."/>
            <person name="Links M.G."/>
            <person name="Just J."/>
            <person name="Clarke C."/>
            <person name="Bender T."/>
            <person name="Huebert T."/>
            <person name="Mason A.S."/>
            <person name="Pires J.C."/>
            <person name="Barker G."/>
            <person name="Moore J."/>
            <person name="Walley P.G."/>
            <person name="Manoli S."/>
            <person name="Batley J."/>
            <person name="Edwards D."/>
            <person name="Nelson M.N."/>
            <person name="Wang X."/>
            <person name="Paterson A.H."/>
            <person name="King G."/>
            <person name="Bancroft I."/>
            <person name="Chalhoub B."/>
            <person name="Sharpe A.G."/>
        </authorList>
    </citation>
    <scope>NUCLEOTIDE SEQUENCE</scope>
    <source>
        <strain evidence="1 2">cv. TO1000</strain>
    </source>
</reference>
<evidence type="ECO:0000313" key="1">
    <source>
        <dbReference type="EnsemblPlants" id="Bo5g084020.1"/>
    </source>
</evidence>
<dbReference type="Gramene" id="Bo5g084020.1">
    <property type="protein sequence ID" value="Bo5g084020.1"/>
    <property type="gene ID" value="Bo5g084020"/>
</dbReference>
<protein>
    <submittedName>
        <fullName evidence="1">Uncharacterized protein</fullName>
    </submittedName>
</protein>
<keyword evidence="2" id="KW-1185">Reference proteome</keyword>
<dbReference type="AlphaFoldDB" id="A0A0D3CGD0"/>
<dbReference type="HOGENOM" id="CLU_042974_0_0_1"/>
<name>A0A0D3CGD0_BRAOL</name>
<dbReference type="Proteomes" id="UP000032141">
    <property type="component" value="Chromosome C5"/>
</dbReference>
<sequence>MKMVLIDFGLNLMKGCLRTPFEDQAERSSRVNQEIELLVRVRLRLSGMLLPMAFYMVCKLAGFLKTFEYWPRDEFWDLVSGCLILCLEMLETFMLGLGQDLGLITALGGAMTASTYVSCSVFDLISSRFKVRNMFSAYVTCMRYYPCVGCTRAISSRWLSLFRTLRVCCDQQQTYRLEDVLRYCKGLVLALRLRNILDVSYDHGTLTFKVVLVYDRLKGDGEFWFGPLLEGAKFARVIRVKIADSHRNRFYALGIARDDQEVPRMIRKTFQVMRFWRQIEAREEGCSITEDGKDMKMVLIDFGLNLMKGCLRTPFEDQAECSSRVNQEIELLVCVRLVIGCQS</sequence>
<organism evidence="1 2">
    <name type="scientific">Brassica oleracea var. oleracea</name>
    <dbReference type="NCBI Taxonomy" id="109376"/>
    <lineage>
        <taxon>Eukaryota</taxon>
        <taxon>Viridiplantae</taxon>
        <taxon>Streptophyta</taxon>
        <taxon>Embryophyta</taxon>
        <taxon>Tracheophyta</taxon>
        <taxon>Spermatophyta</taxon>
        <taxon>Magnoliopsida</taxon>
        <taxon>eudicotyledons</taxon>
        <taxon>Gunneridae</taxon>
        <taxon>Pentapetalae</taxon>
        <taxon>rosids</taxon>
        <taxon>malvids</taxon>
        <taxon>Brassicales</taxon>
        <taxon>Brassicaceae</taxon>
        <taxon>Brassiceae</taxon>
        <taxon>Brassica</taxon>
    </lineage>
</organism>
<proteinExistence type="predicted"/>
<evidence type="ECO:0000313" key="2">
    <source>
        <dbReference type="Proteomes" id="UP000032141"/>
    </source>
</evidence>
<dbReference type="EnsemblPlants" id="Bo5g084020.1">
    <property type="protein sequence ID" value="Bo5g084020.1"/>
    <property type="gene ID" value="Bo5g084020"/>
</dbReference>
<reference evidence="1" key="2">
    <citation type="submission" date="2015-03" db="UniProtKB">
        <authorList>
            <consortium name="EnsemblPlants"/>
        </authorList>
    </citation>
    <scope>IDENTIFICATION</scope>
</reference>
<accession>A0A0D3CGD0</accession>